<dbReference type="InterPro" id="IPR026797">
    <property type="entry name" value="HAUS_6"/>
</dbReference>
<sequence length="97" mass="11598">GARFVHVVYHFARYVMIEKMKKLSVGTGIPFAEAVTRRPRDMYIAKARHRVAYSKLLQILQRERFVFQEYRRKAQALCKTIKRTKSEYAVVQKQFCR</sequence>
<dbReference type="EMBL" id="VYZJ01001003">
    <property type="protein sequence ID" value="NWR22792.1"/>
    <property type="molecule type" value="Genomic_DNA"/>
</dbReference>
<name>A0A7K4VJW6_9EMBE</name>
<dbReference type="Pfam" id="PF14661">
    <property type="entry name" value="HAUS6_N"/>
    <property type="match status" value="1"/>
</dbReference>
<dbReference type="PANTHER" id="PTHR16151:SF2">
    <property type="entry name" value="HAUS AUGMIN-LIKE COMPLEX SUBUNIT 6"/>
    <property type="match status" value="1"/>
</dbReference>
<accession>A0A7K4VJW6</accession>
<reference evidence="2 3" key="1">
    <citation type="submission" date="2019-09" db="EMBL/GenBank/DDBJ databases">
        <title>Bird 10,000 Genomes (B10K) Project - Family phase.</title>
        <authorList>
            <person name="Zhang G."/>
        </authorList>
    </citation>
    <scope>NUCLEOTIDE SEQUENCE [LARGE SCALE GENOMIC DNA]</scope>
    <source>
        <strain evidence="2">B10K-DU-015-11</strain>
        <tissue evidence="2">Mixed tissue sample</tissue>
    </source>
</reference>
<keyword evidence="3" id="KW-1185">Reference proteome</keyword>
<dbReference type="GO" id="GO:0008017">
    <property type="term" value="F:microtubule binding"/>
    <property type="evidence" value="ECO:0007669"/>
    <property type="project" value="TreeGrafter"/>
</dbReference>
<organism evidence="2 3">
    <name type="scientific">Emberiza fucata</name>
    <dbReference type="NCBI Taxonomy" id="337179"/>
    <lineage>
        <taxon>Eukaryota</taxon>
        <taxon>Metazoa</taxon>
        <taxon>Chordata</taxon>
        <taxon>Craniata</taxon>
        <taxon>Vertebrata</taxon>
        <taxon>Euteleostomi</taxon>
        <taxon>Archelosauria</taxon>
        <taxon>Archosauria</taxon>
        <taxon>Dinosauria</taxon>
        <taxon>Saurischia</taxon>
        <taxon>Theropoda</taxon>
        <taxon>Coelurosauria</taxon>
        <taxon>Aves</taxon>
        <taxon>Neognathae</taxon>
        <taxon>Neoaves</taxon>
        <taxon>Telluraves</taxon>
        <taxon>Australaves</taxon>
        <taxon>Passeriformes</taxon>
        <taxon>Passeroidea</taxon>
        <taxon>Fringillidae</taxon>
        <taxon>Emberizinae</taxon>
        <taxon>Emberizini</taxon>
        <taxon>Emberiza</taxon>
    </lineage>
</organism>
<feature type="domain" description="HAUS augmin-like complex subunit 6 N-terminal" evidence="1">
    <location>
        <begin position="1"/>
        <end position="94"/>
    </location>
</feature>
<dbReference type="GO" id="GO:0070652">
    <property type="term" value="C:HAUS complex"/>
    <property type="evidence" value="ECO:0007669"/>
    <property type="project" value="InterPro"/>
</dbReference>
<evidence type="ECO:0000313" key="3">
    <source>
        <dbReference type="Proteomes" id="UP000580681"/>
    </source>
</evidence>
<comment type="caution">
    <text evidence="2">The sequence shown here is derived from an EMBL/GenBank/DDBJ whole genome shotgun (WGS) entry which is preliminary data.</text>
</comment>
<dbReference type="GO" id="GO:0051225">
    <property type="term" value="P:spindle assembly"/>
    <property type="evidence" value="ECO:0007669"/>
    <property type="project" value="InterPro"/>
</dbReference>
<dbReference type="Proteomes" id="UP000580681">
    <property type="component" value="Unassembled WGS sequence"/>
</dbReference>
<gene>
    <name evidence="2" type="primary">Haus6_0</name>
    <name evidence="2" type="ORF">EMBFUC_R14899</name>
</gene>
<feature type="non-terminal residue" evidence="2">
    <location>
        <position position="1"/>
    </location>
</feature>
<dbReference type="PANTHER" id="PTHR16151">
    <property type="entry name" value="HAUS AUGMIN-LIKE COMPLEX SUBUNIT 6"/>
    <property type="match status" value="1"/>
</dbReference>
<protein>
    <submittedName>
        <fullName evidence="2">HAUS6 protein</fullName>
    </submittedName>
</protein>
<feature type="non-terminal residue" evidence="2">
    <location>
        <position position="97"/>
    </location>
</feature>
<evidence type="ECO:0000313" key="2">
    <source>
        <dbReference type="EMBL" id="NWR22792.1"/>
    </source>
</evidence>
<dbReference type="InterPro" id="IPR028163">
    <property type="entry name" value="HAUS_6_N"/>
</dbReference>
<dbReference type="GO" id="GO:1990498">
    <property type="term" value="C:mitotic spindle microtubule"/>
    <property type="evidence" value="ECO:0007669"/>
    <property type="project" value="TreeGrafter"/>
</dbReference>
<dbReference type="AlphaFoldDB" id="A0A7K4VJW6"/>
<proteinExistence type="predicted"/>
<evidence type="ECO:0000259" key="1">
    <source>
        <dbReference type="Pfam" id="PF14661"/>
    </source>
</evidence>